<evidence type="ECO:0000313" key="1">
    <source>
        <dbReference type="EMBL" id="TWW12274.1"/>
    </source>
</evidence>
<protein>
    <submittedName>
        <fullName evidence="1">Uncharacterized protein</fullName>
    </submittedName>
</protein>
<proteinExistence type="predicted"/>
<gene>
    <name evidence="1" type="ORF">E3A20_02280</name>
</gene>
<dbReference type="Proteomes" id="UP000321083">
    <property type="component" value="Unassembled WGS sequence"/>
</dbReference>
<sequence length="63" mass="6385">MGSWERLSLLKSLGIDEGSVCGSGAIQSLPGCGLTLVCVLGADPRGHHSGAASFVSRGRLFAV</sequence>
<dbReference type="EMBL" id="SRHE01000022">
    <property type="protein sequence ID" value="TWW12274.1"/>
    <property type="molecule type" value="Genomic_DNA"/>
</dbReference>
<accession>A0A5C6MC20</accession>
<organism evidence="1 2">
    <name type="scientific">Planctomyces bekefii</name>
    <dbReference type="NCBI Taxonomy" id="1653850"/>
    <lineage>
        <taxon>Bacteria</taxon>
        <taxon>Pseudomonadati</taxon>
        <taxon>Planctomycetota</taxon>
        <taxon>Planctomycetia</taxon>
        <taxon>Planctomycetales</taxon>
        <taxon>Planctomycetaceae</taxon>
        <taxon>Planctomyces</taxon>
    </lineage>
</organism>
<reference evidence="1 2" key="1">
    <citation type="submission" date="2019-08" db="EMBL/GenBank/DDBJ databases">
        <title>100 year-old enigma solved: identification of Planctomyces bekefii, the type genus and species of the phylum Planctomycetes.</title>
        <authorList>
            <person name="Svetlana D.N."/>
            <person name="Overmann J."/>
        </authorList>
    </citation>
    <scope>NUCLEOTIDE SEQUENCE [LARGE SCALE GENOMIC DNA]</scope>
    <source>
        <strain evidence="1">Phe10_nw2017</strain>
    </source>
</reference>
<dbReference type="AlphaFoldDB" id="A0A5C6MC20"/>
<reference evidence="1 2" key="2">
    <citation type="submission" date="2019-08" db="EMBL/GenBank/DDBJ databases">
        <authorList>
            <person name="Henke P."/>
        </authorList>
    </citation>
    <scope>NUCLEOTIDE SEQUENCE [LARGE SCALE GENOMIC DNA]</scope>
    <source>
        <strain evidence="1">Phe10_nw2017</strain>
    </source>
</reference>
<keyword evidence="2" id="KW-1185">Reference proteome</keyword>
<evidence type="ECO:0000313" key="2">
    <source>
        <dbReference type="Proteomes" id="UP000321083"/>
    </source>
</evidence>
<name>A0A5C6MC20_9PLAN</name>
<comment type="caution">
    <text evidence="1">The sequence shown here is derived from an EMBL/GenBank/DDBJ whole genome shotgun (WGS) entry which is preliminary data.</text>
</comment>